<comment type="caution">
    <text evidence="2">The sequence shown here is derived from an EMBL/GenBank/DDBJ whole genome shotgun (WGS) entry which is preliminary data.</text>
</comment>
<dbReference type="EMBL" id="MLAK01001204">
    <property type="protein sequence ID" value="OHS96009.1"/>
    <property type="molecule type" value="Genomic_DNA"/>
</dbReference>
<dbReference type="Proteomes" id="UP000179807">
    <property type="component" value="Unassembled WGS sequence"/>
</dbReference>
<evidence type="ECO:0000256" key="1">
    <source>
        <dbReference type="SAM" id="MobiDB-lite"/>
    </source>
</evidence>
<dbReference type="AlphaFoldDB" id="A0A1J4JBG4"/>
<name>A0A1J4JBG4_9EUKA</name>
<feature type="region of interest" description="Disordered" evidence="1">
    <location>
        <begin position="80"/>
        <end position="106"/>
    </location>
</feature>
<evidence type="ECO:0000313" key="3">
    <source>
        <dbReference type="Proteomes" id="UP000179807"/>
    </source>
</evidence>
<dbReference type="OrthoDB" id="10564455at2759"/>
<dbReference type="GeneID" id="94829986"/>
<reference evidence="2" key="1">
    <citation type="submission" date="2016-10" db="EMBL/GenBank/DDBJ databases">
        <authorList>
            <person name="Benchimol M."/>
            <person name="Almeida L.G."/>
            <person name="Vasconcelos A.T."/>
            <person name="Perreira-Neves A."/>
            <person name="Rosa I.A."/>
            <person name="Tasca T."/>
            <person name="Bogo M.R."/>
            <person name="de Souza W."/>
        </authorList>
    </citation>
    <scope>NUCLEOTIDE SEQUENCE [LARGE SCALE GENOMIC DNA]</scope>
    <source>
        <strain evidence="2">K</strain>
    </source>
</reference>
<accession>A0A1J4JBG4</accession>
<gene>
    <name evidence="2" type="ORF">TRFO_10180</name>
</gene>
<sequence length="217" mass="25069">MADLPFTRPARPIRDCGPPTARAPLGDLIFHTPLNTQVSTSRSIQTGTFRGPEVKSNMRRVDARLDQVERNRENLFFDSSLKDLPQTSQSARRSFSPPTAKRLTTRHDHTPYDYSTRWISHPDDNTSLYGAPSETFRTSYMATPCSDSDKINREKSINQKYAALRRNQEHFLGMVNSIDQKKKSINEMNTRNIRRQRADFLSTLSIRQEKEFSKIFQ</sequence>
<protein>
    <submittedName>
        <fullName evidence="2">Uncharacterized protein</fullName>
    </submittedName>
</protein>
<keyword evidence="3" id="KW-1185">Reference proteome</keyword>
<evidence type="ECO:0000313" key="2">
    <source>
        <dbReference type="EMBL" id="OHS96009.1"/>
    </source>
</evidence>
<feature type="compositionally biased region" description="Polar residues" evidence="1">
    <location>
        <begin position="85"/>
        <end position="97"/>
    </location>
</feature>
<organism evidence="2 3">
    <name type="scientific">Tritrichomonas foetus</name>
    <dbReference type="NCBI Taxonomy" id="1144522"/>
    <lineage>
        <taxon>Eukaryota</taxon>
        <taxon>Metamonada</taxon>
        <taxon>Parabasalia</taxon>
        <taxon>Tritrichomonadida</taxon>
        <taxon>Tritrichomonadidae</taxon>
        <taxon>Tritrichomonas</taxon>
    </lineage>
</organism>
<proteinExistence type="predicted"/>
<dbReference type="RefSeq" id="XP_068349146.1">
    <property type="nucleotide sequence ID" value="XM_068495282.1"/>
</dbReference>
<dbReference type="VEuPathDB" id="TrichDB:TRFO_10180"/>